<sequence>MDKTFVGVREDGTTYLSGVRREYPVSGDSLVLFGWKAKSRLLDRATKVFVESPELVSRAAAALGIETGPGMEYDSWAVAGQVHAVLPGGVPAFVASGGAEYPKAA</sequence>
<gene>
    <name evidence="1" type="ORF">LJ757_18740</name>
</gene>
<accession>A0A9X1SDL6</accession>
<dbReference type="AlphaFoldDB" id="A0A9X1SDL6"/>
<keyword evidence="2" id="KW-1185">Reference proteome</keyword>
<comment type="caution">
    <text evidence="1">The sequence shown here is derived from an EMBL/GenBank/DDBJ whole genome shotgun (WGS) entry which is preliminary data.</text>
</comment>
<reference evidence="1" key="1">
    <citation type="submission" date="2021-10" db="EMBL/GenBank/DDBJ databases">
        <title>Novel species in genus Arthrobacter.</title>
        <authorList>
            <person name="Liu Y."/>
        </authorList>
    </citation>
    <scope>NUCLEOTIDE SEQUENCE</scope>
    <source>
        <strain evidence="1">Zg-Y453</strain>
    </source>
</reference>
<name>A0A9X1SDL6_9MICC</name>
<evidence type="ECO:0000313" key="1">
    <source>
        <dbReference type="EMBL" id="MCC3299800.1"/>
    </source>
</evidence>
<organism evidence="1 2">
    <name type="scientific">Arthrobacter caoxuetaonis</name>
    <dbReference type="NCBI Taxonomy" id="2886935"/>
    <lineage>
        <taxon>Bacteria</taxon>
        <taxon>Bacillati</taxon>
        <taxon>Actinomycetota</taxon>
        <taxon>Actinomycetes</taxon>
        <taxon>Micrococcales</taxon>
        <taxon>Micrococcaceae</taxon>
        <taxon>Arthrobacter</taxon>
    </lineage>
</organism>
<evidence type="ECO:0000313" key="2">
    <source>
        <dbReference type="Proteomes" id="UP001139158"/>
    </source>
</evidence>
<protein>
    <submittedName>
        <fullName evidence="1">Uncharacterized protein</fullName>
    </submittedName>
</protein>
<dbReference type="EMBL" id="JAJFZV010000020">
    <property type="protein sequence ID" value="MCC3299800.1"/>
    <property type="molecule type" value="Genomic_DNA"/>
</dbReference>
<dbReference type="Proteomes" id="UP001139158">
    <property type="component" value="Unassembled WGS sequence"/>
</dbReference>
<dbReference type="RefSeq" id="WP_227897815.1">
    <property type="nucleotide sequence ID" value="NZ_CP099467.1"/>
</dbReference>
<proteinExistence type="predicted"/>